<gene>
    <name evidence="2" type="ORF">PPROV_000807800</name>
</gene>
<keyword evidence="3" id="KW-1185">Reference proteome</keyword>
<comment type="caution">
    <text evidence="2">The sequence shown here is derived from an EMBL/GenBank/DDBJ whole genome shotgun (WGS) entry which is preliminary data.</text>
</comment>
<evidence type="ECO:0000313" key="2">
    <source>
        <dbReference type="EMBL" id="GHP09342.1"/>
    </source>
</evidence>
<dbReference type="EMBL" id="BNJQ01000024">
    <property type="protein sequence ID" value="GHP09342.1"/>
    <property type="molecule type" value="Genomic_DNA"/>
</dbReference>
<dbReference type="AlphaFoldDB" id="A0A830HQQ8"/>
<dbReference type="Proteomes" id="UP000660262">
    <property type="component" value="Unassembled WGS sequence"/>
</dbReference>
<evidence type="ECO:0000313" key="3">
    <source>
        <dbReference type="Proteomes" id="UP000660262"/>
    </source>
</evidence>
<accession>A0A830HQQ8</accession>
<proteinExistence type="predicted"/>
<reference evidence="2" key="1">
    <citation type="submission" date="2020-10" db="EMBL/GenBank/DDBJ databases">
        <title>Unveiling of a novel bifunctional photoreceptor, Dualchrome1, isolated from a cosmopolitan green alga.</title>
        <authorList>
            <person name="Suzuki S."/>
            <person name="Kawachi M."/>
        </authorList>
    </citation>
    <scope>NUCLEOTIDE SEQUENCE</scope>
    <source>
        <strain evidence="2">NIES 2893</strain>
    </source>
</reference>
<name>A0A830HQQ8_9CHLO</name>
<sequence length="220" mass="24630">MPEPWPCIRGDAVVRLTGQVFTKRMADTIVRHAKKKLEACKKAEAEAAAAAAAAARKKKNKKGKKKPPPPVAAAMAESGTRWHFEMRGTPQAKSKLQEEIGEFEERHNLYGLRAKGLTEIVAEDGCGAQGWHFDYGDHVENKNKASLMIACSREGATFEYIDKNKKVQKIHLKQGYGVMWGRKVEHRGSAYKKENVRLHAYIMGGDRGPHASYPTKVYHF</sequence>
<evidence type="ECO:0000256" key="1">
    <source>
        <dbReference type="SAM" id="MobiDB-lite"/>
    </source>
</evidence>
<protein>
    <submittedName>
        <fullName evidence="2">Uncharacterized protein</fullName>
    </submittedName>
</protein>
<feature type="compositionally biased region" description="Basic residues" evidence="1">
    <location>
        <begin position="55"/>
        <end position="67"/>
    </location>
</feature>
<feature type="region of interest" description="Disordered" evidence="1">
    <location>
        <begin position="49"/>
        <end position="72"/>
    </location>
</feature>
<organism evidence="2 3">
    <name type="scientific">Pycnococcus provasolii</name>
    <dbReference type="NCBI Taxonomy" id="41880"/>
    <lineage>
        <taxon>Eukaryota</taxon>
        <taxon>Viridiplantae</taxon>
        <taxon>Chlorophyta</taxon>
        <taxon>Pseudoscourfieldiophyceae</taxon>
        <taxon>Pseudoscourfieldiales</taxon>
        <taxon>Pycnococcaceae</taxon>
        <taxon>Pycnococcus</taxon>
    </lineage>
</organism>